<accession>A0A3B0UJX8</accession>
<name>A0A3B0UJX8_9ZZZZ</name>
<dbReference type="AlphaFoldDB" id="A0A3B0UJX8"/>
<dbReference type="PANTHER" id="PTHR34704:SF1">
    <property type="entry name" value="ATPASE"/>
    <property type="match status" value="1"/>
</dbReference>
<protein>
    <submittedName>
        <fullName evidence="1">Uncharacterized protein</fullName>
    </submittedName>
</protein>
<organism evidence="1">
    <name type="scientific">hydrothermal vent metagenome</name>
    <dbReference type="NCBI Taxonomy" id="652676"/>
    <lineage>
        <taxon>unclassified sequences</taxon>
        <taxon>metagenomes</taxon>
        <taxon>ecological metagenomes</taxon>
    </lineage>
</organism>
<evidence type="ECO:0000313" key="1">
    <source>
        <dbReference type="EMBL" id="VAW31441.1"/>
    </source>
</evidence>
<sequence length="84" mass="9459">MLPNLSSEQRVAVYSITGGVPAYIELFNDHLNILQNLQQRIVTPTNVMLNDAVFLLHEQLDDPRNYIAVLEAILGHHQIVCLPP</sequence>
<reference evidence="1" key="1">
    <citation type="submission" date="2018-06" db="EMBL/GenBank/DDBJ databases">
        <authorList>
            <person name="Zhirakovskaya E."/>
        </authorList>
    </citation>
    <scope>NUCLEOTIDE SEQUENCE</scope>
</reference>
<gene>
    <name evidence="1" type="ORF">MNBD_CHLOROFLEXI01-3972</name>
</gene>
<proteinExistence type="predicted"/>
<dbReference type="EMBL" id="UOEU01000220">
    <property type="protein sequence ID" value="VAW31441.1"/>
    <property type="molecule type" value="Genomic_DNA"/>
</dbReference>
<dbReference type="PANTHER" id="PTHR34704">
    <property type="entry name" value="ATPASE"/>
    <property type="match status" value="1"/>
</dbReference>